<gene>
    <name evidence="2" type="ORF">JETT_3031</name>
</gene>
<name>A0A533Q906_9BACT</name>
<organism evidence="2 3">
    <name type="scientific">Candidatus Jettenia ecosi</name>
    <dbReference type="NCBI Taxonomy" id="2494326"/>
    <lineage>
        <taxon>Bacteria</taxon>
        <taxon>Pseudomonadati</taxon>
        <taxon>Planctomycetota</taxon>
        <taxon>Candidatus Brocadiia</taxon>
        <taxon>Candidatus Brocadiales</taxon>
        <taxon>Candidatus Brocadiaceae</taxon>
        <taxon>Candidatus Jettenia</taxon>
    </lineage>
</organism>
<dbReference type="AlphaFoldDB" id="A0A533Q906"/>
<evidence type="ECO:0000313" key="2">
    <source>
        <dbReference type="EMBL" id="TLD40699.1"/>
    </source>
</evidence>
<accession>A0A533Q906</accession>
<dbReference type="Proteomes" id="UP000319783">
    <property type="component" value="Unassembled WGS sequence"/>
</dbReference>
<sequence>MLCTFVGKIVIIWVITQNKMQNPGRGEPCVRPDRGKTLRS</sequence>
<dbReference type="EMBL" id="SULG01000085">
    <property type="protein sequence ID" value="TLD40699.1"/>
    <property type="molecule type" value="Genomic_DNA"/>
</dbReference>
<feature type="region of interest" description="Disordered" evidence="1">
    <location>
        <begin position="21"/>
        <end position="40"/>
    </location>
</feature>
<evidence type="ECO:0000313" key="3">
    <source>
        <dbReference type="Proteomes" id="UP000319783"/>
    </source>
</evidence>
<feature type="compositionally biased region" description="Basic and acidic residues" evidence="1">
    <location>
        <begin position="28"/>
        <end position="40"/>
    </location>
</feature>
<comment type="caution">
    <text evidence="2">The sequence shown here is derived from an EMBL/GenBank/DDBJ whole genome shotgun (WGS) entry which is preliminary data.</text>
</comment>
<reference evidence="2 3" key="1">
    <citation type="submission" date="2019-04" db="EMBL/GenBank/DDBJ databases">
        <title>Genome of a novel bacterium Candidatus Jettenia ecosi reconstructed from metagenome of an anammox bioreactor.</title>
        <authorList>
            <person name="Mardanov A.V."/>
            <person name="Beletsky A.V."/>
            <person name="Ravin N.V."/>
            <person name="Botchkova E.A."/>
            <person name="Litti Y.V."/>
            <person name="Nozhevnikova A.N."/>
        </authorList>
    </citation>
    <scope>NUCLEOTIDE SEQUENCE [LARGE SCALE GENOMIC DNA]</scope>
    <source>
        <strain evidence="2">J2</strain>
    </source>
</reference>
<evidence type="ECO:0000256" key="1">
    <source>
        <dbReference type="SAM" id="MobiDB-lite"/>
    </source>
</evidence>
<proteinExistence type="predicted"/>
<protein>
    <submittedName>
        <fullName evidence="2">Uncharacterized protein</fullName>
    </submittedName>
</protein>